<evidence type="ECO:0000313" key="2">
    <source>
        <dbReference type="EMBL" id="MDT0426832.1"/>
    </source>
</evidence>
<reference evidence="3" key="1">
    <citation type="submission" date="2023-07" db="EMBL/GenBank/DDBJ databases">
        <title>30 novel species of actinomycetes from the DSMZ collection.</title>
        <authorList>
            <person name="Nouioui I."/>
        </authorList>
    </citation>
    <scope>NUCLEOTIDE SEQUENCE [LARGE SCALE GENOMIC DNA]</scope>
    <source>
        <strain evidence="3">DSM 41770</strain>
    </source>
</reference>
<dbReference type="EMBL" id="JAVREX010000002">
    <property type="protein sequence ID" value="MDT0426832.1"/>
    <property type="molecule type" value="Genomic_DNA"/>
</dbReference>
<comment type="caution">
    <text evidence="2">The sequence shown here is derived from an EMBL/GenBank/DDBJ whole genome shotgun (WGS) entry which is preliminary data.</text>
</comment>
<feature type="region of interest" description="Disordered" evidence="1">
    <location>
        <begin position="25"/>
        <end position="47"/>
    </location>
</feature>
<dbReference type="RefSeq" id="WP_311654997.1">
    <property type="nucleotide sequence ID" value="NZ_JAVREX010000002.1"/>
</dbReference>
<evidence type="ECO:0000256" key="1">
    <source>
        <dbReference type="SAM" id="MobiDB-lite"/>
    </source>
</evidence>
<accession>A0ABU2RD84</accession>
<gene>
    <name evidence="2" type="ORF">RM649_04135</name>
</gene>
<dbReference type="Proteomes" id="UP001183777">
    <property type="component" value="Unassembled WGS sequence"/>
</dbReference>
<keyword evidence="3" id="KW-1185">Reference proteome</keyword>
<name>A0ABU2RD84_9ACTN</name>
<evidence type="ECO:0000313" key="3">
    <source>
        <dbReference type="Proteomes" id="UP001183777"/>
    </source>
</evidence>
<sequence>MSHGNAWSAFSGRRLSVERVRSGRPVLRVGPPSVSHPPHMIAAGAML</sequence>
<proteinExistence type="predicted"/>
<protein>
    <submittedName>
        <fullName evidence="2">Uncharacterized protein</fullName>
    </submittedName>
</protein>
<organism evidence="2 3">
    <name type="scientific">Streptomyces salyersiae</name>
    <dbReference type="NCBI Taxonomy" id="3075530"/>
    <lineage>
        <taxon>Bacteria</taxon>
        <taxon>Bacillati</taxon>
        <taxon>Actinomycetota</taxon>
        <taxon>Actinomycetes</taxon>
        <taxon>Kitasatosporales</taxon>
        <taxon>Streptomycetaceae</taxon>
        <taxon>Streptomyces</taxon>
    </lineage>
</organism>